<dbReference type="Gene3D" id="3.30.70.330">
    <property type="match status" value="1"/>
</dbReference>
<evidence type="ECO:0000313" key="4">
    <source>
        <dbReference type="Proteomes" id="UP000184447"/>
    </source>
</evidence>
<evidence type="ECO:0000256" key="1">
    <source>
        <dbReference type="PROSITE-ProRule" id="PRU00182"/>
    </source>
</evidence>
<organism evidence="3 4">
    <name type="scientific">Clostridium grantii DSM 8605</name>
    <dbReference type="NCBI Taxonomy" id="1121316"/>
    <lineage>
        <taxon>Bacteria</taxon>
        <taxon>Bacillati</taxon>
        <taxon>Bacillota</taxon>
        <taxon>Clostridia</taxon>
        <taxon>Eubacteriales</taxon>
        <taxon>Clostridiaceae</taxon>
        <taxon>Clostridium</taxon>
    </lineage>
</organism>
<sequence length="260" mass="29942">MNKLEFLKYFDAESSLLVSNIFEKIMLCSKIGIIKGSDIFLTPDVWVVLKKIENKLPCKIILDGVFEESDRKYAIFLPKENFGYAEEKFIKVLKIENMSKYKELTHSHYLATLIHLGLKREVFGDLIIKDNCCFCTVIENMAQFVCENLQTINKNPVQVHILNINSEQLPQLNYLDKMINIPSLRLDAVASTAFNISRSEVVEKISKGNLILNYKKQYKKDFIIKEQDIITLRGSGKIRVLNVAGETKKGKLKLKIKIYN</sequence>
<dbReference type="STRING" id="1121316.SAMN02745207_00936"/>
<dbReference type="EMBL" id="FQXM01000004">
    <property type="protein sequence ID" value="SHH37860.1"/>
    <property type="molecule type" value="Genomic_DNA"/>
</dbReference>
<protein>
    <submittedName>
        <fullName evidence="3">RNA-binding protein YlmH, contains S4-like domain</fullName>
    </submittedName>
</protein>
<dbReference type="PANTHER" id="PTHR13633:SF3">
    <property type="entry name" value="MITOCHONDRIAL TRANSCRIPTION RESCUE FACTOR 1"/>
    <property type="match status" value="1"/>
</dbReference>
<dbReference type="InterPro" id="IPR012677">
    <property type="entry name" value="Nucleotide-bd_a/b_plait_sf"/>
</dbReference>
<feature type="domain" description="RNA-binding S4" evidence="2">
    <location>
        <begin position="184"/>
        <end position="246"/>
    </location>
</feature>
<dbReference type="SUPFAM" id="SSF55174">
    <property type="entry name" value="Alpha-L RNA-binding motif"/>
    <property type="match status" value="1"/>
</dbReference>
<dbReference type="PANTHER" id="PTHR13633">
    <property type="entry name" value="MITOCHONDRIAL TRANSCRIPTION RESCUE FACTOR 1"/>
    <property type="match status" value="1"/>
</dbReference>
<dbReference type="InterPro" id="IPR002942">
    <property type="entry name" value="S4_RNA-bd"/>
</dbReference>
<keyword evidence="4" id="KW-1185">Reference proteome</keyword>
<accession>A0A1M5SHH4</accession>
<evidence type="ECO:0000313" key="3">
    <source>
        <dbReference type="EMBL" id="SHH37860.1"/>
    </source>
</evidence>
<name>A0A1M5SHH4_9CLOT</name>
<dbReference type="CDD" id="cd00165">
    <property type="entry name" value="S4"/>
    <property type="match status" value="1"/>
</dbReference>
<dbReference type="SMART" id="SM00363">
    <property type="entry name" value="S4"/>
    <property type="match status" value="1"/>
</dbReference>
<dbReference type="Proteomes" id="UP000184447">
    <property type="component" value="Unassembled WGS sequence"/>
</dbReference>
<dbReference type="AlphaFoldDB" id="A0A1M5SHH4"/>
<dbReference type="OrthoDB" id="9812787at2"/>
<dbReference type="GO" id="GO:0003723">
    <property type="term" value="F:RNA binding"/>
    <property type="evidence" value="ECO:0007669"/>
    <property type="project" value="UniProtKB-KW"/>
</dbReference>
<dbReference type="PROSITE" id="PS50889">
    <property type="entry name" value="S4"/>
    <property type="match status" value="1"/>
</dbReference>
<proteinExistence type="predicted"/>
<dbReference type="Pfam" id="PF17774">
    <property type="entry name" value="YlmH_RBD"/>
    <property type="match status" value="1"/>
</dbReference>
<evidence type="ECO:0000259" key="2">
    <source>
        <dbReference type="SMART" id="SM00363"/>
    </source>
</evidence>
<gene>
    <name evidence="3" type="ORF">SAMN02745207_00936</name>
</gene>
<reference evidence="3 4" key="1">
    <citation type="submission" date="2016-11" db="EMBL/GenBank/DDBJ databases">
        <authorList>
            <person name="Jaros S."/>
            <person name="Januszkiewicz K."/>
            <person name="Wedrychowicz H."/>
        </authorList>
    </citation>
    <scope>NUCLEOTIDE SEQUENCE [LARGE SCALE GENOMIC DNA]</scope>
    <source>
        <strain evidence="3 4">DSM 8605</strain>
    </source>
</reference>
<keyword evidence="1" id="KW-0694">RNA-binding</keyword>
<dbReference type="RefSeq" id="WP_073337264.1">
    <property type="nucleotide sequence ID" value="NZ_FQXM01000004.1"/>
</dbReference>
<dbReference type="InterPro" id="IPR040591">
    <property type="entry name" value="RqcP2_RBD"/>
</dbReference>